<evidence type="ECO:0000256" key="1">
    <source>
        <dbReference type="ARBA" id="ARBA00001971"/>
    </source>
</evidence>
<keyword evidence="10" id="KW-0408">Iron</keyword>
<sequence length="130" mass="15177">MGCNSGMIKPTAPRVTNRRARKNPVLIKMLLVKDVKMFMDRDVFNNVTDVSLPGHFFGLEGQPWHELRQKLTPTFTSEHDDMIWDEARELEQHMDQYHRQAEMEMKDVLRHSTTDVTTKKPQSVQALDLI</sequence>
<dbReference type="PANTHER" id="PTHR24292:SF100">
    <property type="entry name" value="CYTOCHROME P450 6A16, ISOFORM B-RELATED"/>
    <property type="match status" value="1"/>
</dbReference>
<evidence type="ECO:0000256" key="9">
    <source>
        <dbReference type="ARBA" id="ARBA00023002"/>
    </source>
</evidence>
<dbReference type="GO" id="GO:0004497">
    <property type="term" value="F:monooxygenase activity"/>
    <property type="evidence" value="ECO:0007669"/>
    <property type="project" value="UniProtKB-KW"/>
</dbReference>
<evidence type="ECO:0000256" key="8">
    <source>
        <dbReference type="ARBA" id="ARBA00022848"/>
    </source>
</evidence>
<evidence type="ECO:0000256" key="2">
    <source>
        <dbReference type="ARBA" id="ARBA00004174"/>
    </source>
</evidence>
<accession>A0A182JGC0</accession>
<evidence type="ECO:0000256" key="4">
    <source>
        <dbReference type="ARBA" id="ARBA00010617"/>
    </source>
</evidence>
<dbReference type="InterPro" id="IPR036396">
    <property type="entry name" value="Cyt_P450_sf"/>
</dbReference>
<evidence type="ECO:0000256" key="10">
    <source>
        <dbReference type="ARBA" id="ARBA00023004"/>
    </source>
</evidence>
<reference evidence="13" key="1">
    <citation type="submission" date="2022-08" db="UniProtKB">
        <authorList>
            <consortium name="EnsemblMetazoa"/>
        </authorList>
    </citation>
    <scope>IDENTIFICATION</scope>
    <source>
        <strain evidence="13">EBRO</strain>
    </source>
</reference>
<evidence type="ECO:0000256" key="11">
    <source>
        <dbReference type="ARBA" id="ARBA00023033"/>
    </source>
</evidence>
<dbReference type="GO" id="GO:0020037">
    <property type="term" value="F:heme binding"/>
    <property type="evidence" value="ECO:0007669"/>
    <property type="project" value="InterPro"/>
</dbReference>
<evidence type="ECO:0000313" key="13">
    <source>
        <dbReference type="EnsemblMetazoa" id="AATE017577-PA.1"/>
    </source>
</evidence>
<comment type="similarity">
    <text evidence="4">Belongs to the cytochrome P450 family.</text>
</comment>
<evidence type="ECO:0008006" key="14">
    <source>
        <dbReference type="Google" id="ProtNLM"/>
    </source>
</evidence>
<dbReference type="PANTHER" id="PTHR24292">
    <property type="entry name" value="CYTOCHROME P450"/>
    <property type="match status" value="1"/>
</dbReference>
<dbReference type="SUPFAM" id="SSF48264">
    <property type="entry name" value="Cytochrome P450"/>
    <property type="match status" value="1"/>
</dbReference>
<dbReference type="InterPro" id="IPR001128">
    <property type="entry name" value="Cyt_P450"/>
</dbReference>
<dbReference type="AlphaFoldDB" id="A0A182JGC0"/>
<dbReference type="Gene3D" id="1.10.630.10">
    <property type="entry name" value="Cytochrome P450"/>
    <property type="match status" value="1"/>
</dbReference>
<protein>
    <recommendedName>
        <fullName evidence="14">Cytochrome P450</fullName>
    </recommendedName>
</protein>
<organism evidence="13">
    <name type="scientific">Anopheles atroparvus</name>
    <name type="common">European mosquito</name>
    <dbReference type="NCBI Taxonomy" id="41427"/>
    <lineage>
        <taxon>Eukaryota</taxon>
        <taxon>Metazoa</taxon>
        <taxon>Ecdysozoa</taxon>
        <taxon>Arthropoda</taxon>
        <taxon>Hexapoda</taxon>
        <taxon>Insecta</taxon>
        <taxon>Pterygota</taxon>
        <taxon>Neoptera</taxon>
        <taxon>Endopterygota</taxon>
        <taxon>Diptera</taxon>
        <taxon>Nematocera</taxon>
        <taxon>Culicoidea</taxon>
        <taxon>Culicidae</taxon>
        <taxon>Anophelinae</taxon>
        <taxon>Anopheles</taxon>
    </lineage>
</organism>
<dbReference type="InterPro" id="IPR050476">
    <property type="entry name" value="Insect_CytP450_Detox"/>
</dbReference>
<comment type="subcellular location">
    <subcellularLocation>
        <location evidence="3">Endoplasmic reticulum membrane</location>
        <topology evidence="3">Peripheral membrane protein</topology>
    </subcellularLocation>
    <subcellularLocation>
        <location evidence="2">Microsome membrane</location>
        <topology evidence="2">Peripheral membrane protein</topology>
    </subcellularLocation>
</comment>
<evidence type="ECO:0000256" key="5">
    <source>
        <dbReference type="ARBA" id="ARBA00022617"/>
    </source>
</evidence>
<keyword evidence="11" id="KW-0503">Monooxygenase</keyword>
<dbReference type="GO" id="GO:0005506">
    <property type="term" value="F:iron ion binding"/>
    <property type="evidence" value="ECO:0007669"/>
    <property type="project" value="InterPro"/>
</dbReference>
<name>A0A182JGC0_ANOAO</name>
<evidence type="ECO:0000256" key="6">
    <source>
        <dbReference type="ARBA" id="ARBA00022723"/>
    </source>
</evidence>
<keyword evidence="5" id="KW-0349">Heme</keyword>
<dbReference type="Pfam" id="PF00067">
    <property type="entry name" value="p450"/>
    <property type="match status" value="1"/>
</dbReference>
<dbReference type="VEuPathDB" id="VectorBase:AATE017577"/>
<evidence type="ECO:0000256" key="3">
    <source>
        <dbReference type="ARBA" id="ARBA00004406"/>
    </source>
</evidence>
<keyword evidence="9" id="KW-0560">Oxidoreductase</keyword>
<comment type="cofactor">
    <cofactor evidence="1">
        <name>heme</name>
        <dbReference type="ChEBI" id="CHEBI:30413"/>
    </cofactor>
</comment>
<dbReference type="GO" id="GO:0005789">
    <property type="term" value="C:endoplasmic reticulum membrane"/>
    <property type="evidence" value="ECO:0007669"/>
    <property type="project" value="UniProtKB-SubCell"/>
</dbReference>
<keyword evidence="6" id="KW-0479">Metal-binding</keyword>
<keyword evidence="7" id="KW-0256">Endoplasmic reticulum</keyword>
<evidence type="ECO:0000256" key="12">
    <source>
        <dbReference type="ARBA" id="ARBA00023136"/>
    </source>
</evidence>
<dbReference type="EnsemblMetazoa" id="AATE017577-RA">
    <property type="protein sequence ID" value="AATE017577-PA.1"/>
    <property type="gene ID" value="AATE017577"/>
</dbReference>
<proteinExistence type="inferred from homology"/>
<evidence type="ECO:0000256" key="7">
    <source>
        <dbReference type="ARBA" id="ARBA00022824"/>
    </source>
</evidence>
<dbReference type="STRING" id="41427.A0A182JGC0"/>
<keyword evidence="12" id="KW-0472">Membrane</keyword>
<keyword evidence="8" id="KW-0492">Microsome</keyword>
<dbReference type="GO" id="GO:0016705">
    <property type="term" value="F:oxidoreductase activity, acting on paired donors, with incorporation or reduction of molecular oxygen"/>
    <property type="evidence" value="ECO:0007669"/>
    <property type="project" value="InterPro"/>
</dbReference>